<dbReference type="InterPro" id="IPR006439">
    <property type="entry name" value="HAD-SF_hydro_IA"/>
</dbReference>
<feature type="non-terminal residue" evidence="1">
    <location>
        <position position="1"/>
    </location>
</feature>
<dbReference type="PRINTS" id="PR00413">
    <property type="entry name" value="HADHALOGNASE"/>
</dbReference>
<organism evidence="1">
    <name type="scientific">marine sediment metagenome</name>
    <dbReference type="NCBI Taxonomy" id="412755"/>
    <lineage>
        <taxon>unclassified sequences</taxon>
        <taxon>metagenomes</taxon>
        <taxon>ecological metagenomes</taxon>
    </lineage>
</organism>
<evidence type="ECO:0008006" key="2">
    <source>
        <dbReference type="Google" id="ProtNLM"/>
    </source>
</evidence>
<dbReference type="Pfam" id="PF00702">
    <property type="entry name" value="Hydrolase"/>
    <property type="match status" value="1"/>
</dbReference>
<proteinExistence type="predicted"/>
<protein>
    <recommendedName>
        <fullName evidence="2">HAD family phosphatase</fullName>
    </recommendedName>
</protein>
<dbReference type="EMBL" id="BARS01037936">
    <property type="protein sequence ID" value="GAG16937.1"/>
    <property type="molecule type" value="Genomic_DNA"/>
</dbReference>
<dbReference type="Gene3D" id="1.10.150.240">
    <property type="entry name" value="Putative phosphatase, domain 2"/>
    <property type="match status" value="1"/>
</dbReference>
<name>X0W0S5_9ZZZZ</name>
<gene>
    <name evidence="1" type="ORF">S01H1_58106</name>
</gene>
<dbReference type="SUPFAM" id="SSF56784">
    <property type="entry name" value="HAD-like"/>
    <property type="match status" value="1"/>
</dbReference>
<dbReference type="InterPro" id="IPR023198">
    <property type="entry name" value="PGP-like_dom2"/>
</dbReference>
<dbReference type="InterPro" id="IPR023214">
    <property type="entry name" value="HAD_sf"/>
</dbReference>
<dbReference type="Gene3D" id="3.40.50.1000">
    <property type="entry name" value="HAD superfamily/HAD-like"/>
    <property type="match status" value="1"/>
</dbReference>
<accession>X0W0S5</accession>
<reference evidence="1" key="1">
    <citation type="journal article" date="2014" name="Front. Microbiol.">
        <title>High frequency of phylogenetically diverse reductive dehalogenase-homologous genes in deep subseafloor sedimentary metagenomes.</title>
        <authorList>
            <person name="Kawai M."/>
            <person name="Futagami T."/>
            <person name="Toyoda A."/>
            <person name="Takaki Y."/>
            <person name="Nishi S."/>
            <person name="Hori S."/>
            <person name="Arai W."/>
            <person name="Tsubouchi T."/>
            <person name="Morono Y."/>
            <person name="Uchiyama I."/>
            <person name="Ito T."/>
            <person name="Fujiyama A."/>
            <person name="Inagaki F."/>
            <person name="Takami H."/>
        </authorList>
    </citation>
    <scope>NUCLEOTIDE SEQUENCE</scope>
    <source>
        <strain evidence="1">Expedition CK06-06</strain>
    </source>
</reference>
<dbReference type="AlphaFoldDB" id="X0W0S5"/>
<sequence length="190" mass="21466">DFSIEQMLQQMADVSMTEPEEVRRIIFEEKLQKRYESGHISTDEFYATYCEALGRQIDFDALCRASCEIFTPNLTVLPVISYLRTIRFPIGILSNTCDIHWEYCAARYGGILSGFEVHALSYELDAFKPEPAIYLSAAKLAGYAPEEILFIDDMEKNVAGAIEAGFDAVQYVDTRSLVVDLGERGIRLPL</sequence>
<evidence type="ECO:0000313" key="1">
    <source>
        <dbReference type="EMBL" id="GAG16937.1"/>
    </source>
</evidence>
<dbReference type="PANTHER" id="PTHR43611:SF3">
    <property type="entry name" value="FLAVIN MONONUCLEOTIDE HYDROLASE 1, CHLOROPLATIC"/>
    <property type="match status" value="1"/>
</dbReference>
<dbReference type="NCBIfam" id="TIGR01509">
    <property type="entry name" value="HAD-SF-IA-v3"/>
    <property type="match status" value="1"/>
</dbReference>
<dbReference type="InterPro" id="IPR036412">
    <property type="entry name" value="HAD-like_sf"/>
</dbReference>
<comment type="caution">
    <text evidence="1">The sequence shown here is derived from an EMBL/GenBank/DDBJ whole genome shotgun (WGS) entry which is preliminary data.</text>
</comment>
<dbReference type="PANTHER" id="PTHR43611">
    <property type="entry name" value="ALPHA-D-GLUCOSE 1-PHOSPHATE PHOSPHATASE"/>
    <property type="match status" value="1"/>
</dbReference>